<dbReference type="OrthoDB" id="263525at2"/>
<feature type="chain" id="PRO_5022724305" description="PEP-CTERM protein-sorting domain-containing protein" evidence="1">
    <location>
        <begin position="22"/>
        <end position="303"/>
    </location>
</feature>
<comment type="caution">
    <text evidence="2">The sequence shown here is derived from an EMBL/GenBank/DDBJ whole genome shotgun (WGS) entry which is preliminary data.</text>
</comment>
<feature type="signal peptide" evidence="1">
    <location>
        <begin position="1"/>
        <end position="21"/>
    </location>
</feature>
<evidence type="ECO:0000256" key="1">
    <source>
        <dbReference type="SAM" id="SignalP"/>
    </source>
</evidence>
<keyword evidence="3" id="KW-1185">Reference proteome</keyword>
<organism evidence="2 3">
    <name type="scientific">Botrimarina colliarenosi</name>
    <dbReference type="NCBI Taxonomy" id="2528001"/>
    <lineage>
        <taxon>Bacteria</taxon>
        <taxon>Pseudomonadati</taxon>
        <taxon>Planctomycetota</taxon>
        <taxon>Planctomycetia</taxon>
        <taxon>Pirellulales</taxon>
        <taxon>Lacipirellulaceae</taxon>
        <taxon>Botrimarina</taxon>
    </lineage>
</organism>
<name>A0A5C6ACD4_9BACT</name>
<dbReference type="AlphaFoldDB" id="A0A5C6ACD4"/>
<dbReference type="Proteomes" id="UP000317421">
    <property type="component" value="Unassembled WGS sequence"/>
</dbReference>
<reference evidence="2 3" key="1">
    <citation type="submission" date="2019-02" db="EMBL/GenBank/DDBJ databases">
        <title>Deep-cultivation of Planctomycetes and their phenomic and genomic characterization uncovers novel biology.</title>
        <authorList>
            <person name="Wiegand S."/>
            <person name="Jogler M."/>
            <person name="Boedeker C."/>
            <person name="Pinto D."/>
            <person name="Vollmers J."/>
            <person name="Rivas-Marin E."/>
            <person name="Kohn T."/>
            <person name="Peeters S.H."/>
            <person name="Heuer A."/>
            <person name="Rast P."/>
            <person name="Oberbeckmann S."/>
            <person name="Bunk B."/>
            <person name="Jeske O."/>
            <person name="Meyerdierks A."/>
            <person name="Storesund J.E."/>
            <person name="Kallscheuer N."/>
            <person name="Luecker S."/>
            <person name="Lage O.M."/>
            <person name="Pohl T."/>
            <person name="Merkel B.J."/>
            <person name="Hornburger P."/>
            <person name="Mueller R.-W."/>
            <person name="Bruemmer F."/>
            <person name="Labrenz M."/>
            <person name="Spormann A.M."/>
            <person name="Op Den Camp H."/>
            <person name="Overmann J."/>
            <person name="Amann R."/>
            <person name="Jetten M.S.M."/>
            <person name="Mascher T."/>
            <person name="Medema M.H."/>
            <person name="Devos D.P."/>
            <person name="Kaster A.-K."/>
            <person name="Ovreas L."/>
            <person name="Rohde M."/>
            <person name="Galperin M.Y."/>
            <person name="Jogler C."/>
        </authorList>
    </citation>
    <scope>NUCLEOTIDE SEQUENCE [LARGE SCALE GENOMIC DNA]</scope>
    <source>
        <strain evidence="2 3">Pla108</strain>
    </source>
</reference>
<protein>
    <recommendedName>
        <fullName evidence="4">PEP-CTERM protein-sorting domain-containing protein</fullName>
    </recommendedName>
</protein>
<accession>A0A5C6ACD4</accession>
<keyword evidence="1" id="KW-0732">Signal</keyword>
<evidence type="ECO:0000313" key="3">
    <source>
        <dbReference type="Proteomes" id="UP000317421"/>
    </source>
</evidence>
<proteinExistence type="predicted"/>
<gene>
    <name evidence="2" type="ORF">Pla108_18260</name>
</gene>
<dbReference type="RefSeq" id="WP_146444589.1">
    <property type="nucleotide sequence ID" value="NZ_SJPR01000002.1"/>
</dbReference>
<evidence type="ECO:0000313" key="2">
    <source>
        <dbReference type="EMBL" id="TWT97674.1"/>
    </source>
</evidence>
<sequence length="303" mass="32142" precursor="true">MSCTRLFSLLFAGALCATATAAPVWVPTNYGNGADAEVRESAFDQNRGSSTEIASRIKNAAPAGDGADGSDRNSLIYVKIDLTDHIMPDDGKTAFRMTYRNSNLNSSRVADYITPNSNFRTGLAFYGLDTTLTWDESTITYANAPGIDFPGDANIGTRDLNSSLTFLGTQTFEPMGTQNHLPIGGALTFASANLDTYVSNAIAGGATEVTIVAHTLHDGSPFFAQFNNWINFNYLFNPKEQVTLNGDSYDAGDGNGNIGNLFGTDNSTGAFSPSLLLVQVPEPTTAVLSLVALAGFAGARRRS</sequence>
<dbReference type="EMBL" id="SJPR01000002">
    <property type="protein sequence ID" value="TWT97674.1"/>
    <property type="molecule type" value="Genomic_DNA"/>
</dbReference>
<dbReference type="InterPro" id="IPR013424">
    <property type="entry name" value="Ice-binding_C"/>
</dbReference>
<evidence type="ECO:0008006" key="4">
    <source>
        <dbReference type="Google" id="ProtNLM"/>
    </source>
</evidence>
<dbReference type="NCBIfam" id="TIGR02595">
    <property type="entry name" value="PEP_CTERM"/>
    <property type="match status" value="1"/>
</dbReference>